<evidence type="ECO:0000259" key="4">
    <source>
        <dbReference type="Pfam" id="PF01557"/>
    </source>
</evidence>
<evidence type="ECO:0000313" key="5">
    <source>
        <dbReference type="EMBL" id="QBR01990.1"/>
    </source>
</evidence>
<comment type="similarity">
    <text evidence="2">Belongs to the FAH family.</text>
</comment>
<organism evidence="5 6">
    <name type="scientific">Paraburkholderia pallida</name>
    <dbReference type="NCBI Taxonomy" id="2547399"/>
    <lineage>
        <taxon>Bacteria</taxon>
        <taxon>Pseudomonadati</taxon>
        <taxon>Pseudomonadota</taxon>
        <taxon>Betaproteobacteria</taxon>
        <taxon>Burkholderiales</taxon>
        <taxon>Burkholderiaceae</taxon>
        <taxon>Paraburkholderia</taxon>
    </lineage>
</organism>
<dbReference type="RefSeq" id="WP_134757183.1">
    <property type="nucleotide sequence ID" value="NZ_CP038150.1"/>
</dbReference>
<evidence type="ECO:0000256" key="3">
    <source>
        <dbReference type="ARBA" id="ARBA00022723"/>
    </source>
</evidence>
<dbReference type="OrthoDB" id="9805307at2"/>
<dbReference type="InterPro" id="IPR036663">
    <property type="entry name" value="Fumarylacetoacetase_C_sf"/>
</dbReference>
<dbReference type="SUPFAM" id="SSF56529">
    <property type="entry name" value="FAH"/>
    <property type="match status" value="1"/>
</dbReference>
<dbReference type="EMBL" id="CP038150">
    <property type="protein sequence ID" value="QBR01990.1"/>
    <property type="molecule type" value="Genomic_DNA"/>
</dbReference>
<evidence type="ECO:0000256" key="2">
    <source>
        <dbReference type="ARBA" id="ARBA00010211"/>
    </source>
</evidence>
<keyword evidence="5" id="KW-0378">Hydrolase</keyword>
<dbReference type="AlphaFoldDB" id="A0A4P7D522"/>
<dbReference type="GO" id="GO:0046872">
    <property type="term" value="F:metal ion binding"/>
    <property type="evidence" value="ECO:0007669"/>
    <property type="project" value="UniProtKB-KW"/>
</dbReference>
<evidence type="ECO:0000313" key="6">
    <source>
        <dbReference type="Proteomes" id="UP000295727"/>
    </source>
</evidence>
<accession>A0A4P7D522</accession>
<dbReference type="Proteomes" id="UP000295727">
    <property type="component" value="Chromosome 3"/>
</dbReference>
<dbReference type="PANTHER" id="PTHR42796">
    <property type="entry name" value="FUMARYLACETOACETATE HYDROLASE DOMAIN-CONTAINING PROTEIN 2A-RELATED"/>
    <property type="match status" value="1"/>
</dbReference>
<name>A0A4P7D522_9BURK</name>
<feature type="domain" description="Fumarylacetoacetase-like C-terminal" evidence="4">
    <location>
        <begin position="78"/>
        <end position="301"/>
    </location>
</feature>
<keyword evidence="6" id="KW-1185">Reference proteome</keyword>
<gene>
    <name evidence="5" type="ORF">E1956_33230</name>
</gene>
<protein>
    <submittedName>
        <fullName evidence="5">FAA hydrolase family protein</fullName>
    </submittedName>
</protein>
<sequence>MKIIAYLDAGRIALGVVTSPTHFIAVADVAPDLPTDLIEILEREDGMDRLREATAGRTGDRLLADVTLKPFLHRPNAMWALALNFKSHIAETGLQTNPDFPHLFLRTEASYVGAGEPIFAPPYSVARAFDYEGELGVIIGKPGRDIPVERALEHVAGYTCLNEGSVREYQMHNRQFGLGKNFEASGSYGPWLMTPDEFGDPARHSVLTRINGVVRQRAPLDDMLIDVAHTVSYLSRGYRLRPGDLIAMGTPGALKPQPDDLEGQDLSRQFGPFPTPGLVHMRAGDVVEIEIDGLGVLRNSVITDPAFEGDL</sequence>
<dbReference type="PANTHER" id="PTHR42796:SF4">
    <property type="entry name" value="FUMARYLACETOACETATE HYDROLASE DOMAIN-CONTAINING PROTEIN 2A"/>
    <property type="match status" value="1"/>
</dbReference>
<dbReference type="InterPro" id="IPR051121">
    <property type="entry name" value="FAH"/>
</dbReference>
<dbReference type="InterPro" id="IPR011234">
    <property type="entry name" value="Fumarylacetoacetase-like_C"/>
</dbReference>
<reference evidence="5 6" key="1">
    <citation type="submission" date="2019-03" db="EMBL/GenBank/DDBJ databases">
        <title>Paraburkholderia sp. 7MH5, isolated from subtropical forest soil.</title>
        <authorList>
            <person name="Gao Z.-H."/>
            <person name="Qiu L.-H."/>
        </authorList>
    </citation>
    <scope>NUCLEOTIDE SEQUENCE [LARGE SCALE GENOMIC DNA]</scope>
    <source>
        <strain evidence="5 6">7MH5</strain>
    </source>
</reference>
<keyword evidence="3" id="KW-0479">Metal-binding</keyword>
<dbReference type="Gene3D" id="3.90.850.10">
    <property type="entry name" value="Fumarylacetoacetase-like, C-terminal domain"/>
    <property type="match status" value="1"/>
</dbReference>
<proteinExistence type="inferred from homology"/>
<evidence type="ECO:0000256" key="1">
    <source>
        <dbReference type="ARBA" id="ARBA00001946"/>
    </source>
</evidence>
<dbReference type="KEGG" id="ppai:E1956_33230"/>
<dbReference type="GO" id="GO:0044281">
    <property type="term" value="P:small molecule metabolic process"/>
    <property type="evidence" value="ECO:0007669"/>
    <property type="project" value="UniProtKB-ARBA"/>
</dbReference>
<dbReference type="Pfam" id="PF01557">
    <property type="entry name" value="FAA_hydrolase"/>
    <property type="match status" value="1"/>
</dbReference>
<comment type="cofactor">
    <cofactor evidence="1">
        <name>Mg(2+)</name>
        <dbReference type="ChEBI" id="CHEBI:18420"/>
    </cofactor>
</comment>
<dbReference type="GO" id="GO:0016787">
    <property type="term" value="F:hydrolase activity"/>
    <property type="evidence" value="ECO:0007669"/>
    <property type="project" value="UniProtKB-KW"/>
</dbReference>